<protein>
    <recommendedName>
        <fullName evidence="3">PH domain-containing protein</fullName>
    </recommendedName>
</protein>
<dbReference type="OrthoDB" id="6239805at2759"/>
<keyword evidence="1" id="KW-0175">Coiled coil</keyword>
<evidence type="ECO:0000313" key="4">
    <source>
        <dbReference type="EMBL" id="KAF5402653.1"/>
    </source>
</evidence>
<name>A0A8J4WHQ1_9TREM</name>
<evidence type="ECO:0000256" key="1">
    <source>
        <dbReference type="SAM" id="Coils"/>
    </source>
</evidence>
<feature type="compositionally biased region" description="Polar residues" evidence="2">
    <location>
        <begin position="622"/>
        <end position="634"/>
    </location>
</feature>
<sequence length="1006" mass="113837">MHQNIWCGGDSAPGGPSQTWCPNESSLNANRRVEPTGFCVTTAPFNRPMKHWQTGNNSGFACSNNPLDLGKNYCHSLSHTARIQQATLCSAGLCVHDQRKLSYLDLTEAVSGDNNALSTNLRTTVSYDTYSSVPTSDTVEELSLKCKKLDYLQRCLKRYEIERVEAGEAVRRIEDRLQELQERTSDLLAGYQSNDLPSPDRRCVGELQALVSTTNRRRESHFRPNAKFNNMYVEAEELLYDTKSIGLSALYERLESQPKLINNGSAIQMTSGANSVEGFKTAASSPFKQTPMTRKRLQQLQTHYSVLTEHLNRQRTRLASADATVADLVKTLLKFDIEDPSNQMFKQKDNVWTGRSMYSQPDAGPYTQTSVAESNFQNARLANVKQLPMPAWPDTACIKMRHKQDNIDQGRHKFATICARSTCHLSALDSENTTSFGWEQPQVKLPSTDQVFRRKFFSLTRPVTQTSTTRLATNEYIPLSDTCSYFAQLPTSVHSHSNDTRYFSSAFHSLPQKYRQNAAHLFDLTGPEVAPPLPPKPCIPRVSLAATNNEDPQCVEDEEVSKFMANPNVFDEENPEKEQVSEGTIAFLDLVTVQRPPPPPYYVNLFDSGKRKKQSQLDVALPSQQTDSPATKQSSPPPRSTTPEVHRNSTSPQLLQTNRKIISTSRRYTRPSQVCHINLPEYLTATGHSLERLIRPPEQSRSGTPQMKSTSQTATCFNSLLTRWFRAGSHRMPKFRGRTRSLDENETKIQLPLSFDSLSSLQTDVRVILTRVRCEGYLWVLRQPQPGRTHITNTRPRPRPWQSLREHYRGLTSDTSGQNSVPSVTQDSLEKRESQQWKQMWFVCDLAGRIFASQPEPNRERHKDCIPLSSIQSVRINQCSNLADMCKSSQQHGVPESESINTDTLPNAVENNQSQQTEKDSSNLQDCLTRSLTDHDQKDEEPRWADSVFYVESLTRTYTLRAANTELRALWVAVLEVGKFTIEFTKNEKTSEKAHSFFRRGTRGGN</sequence>
<dbReference type="SUPFAM" id="SSF50729">
    <property type="entry name" value="PH domain-like"/>
    <property type="match status" value="1"/>
</dbReference>
<dbReference type="InterPro" id="IPR011993">
    <property type="entry name" value="PH-like_dom_sf"/>
</dbReference>
<feature type="domain" description="PH" evidence="3">
    <location>
        <begin position="823"/>
        <end position="982"/>
    </location>
</feature>
<dbReference type="InterPro" id="IPR001849">
    <property type="entry name" value="PH_domain"/>
</dbReference>
<reference evidence="4" key="1">
    <citation type="submission" date="2019-05" db="EMBL/GenBank/DDBJ databases">
        <title>Annotation for the trematode Paragonimus heterotremus.</title>
        <authorList>
            <person name="Choi Y.-J."/>
        </authorList>
    </citation>
    <scope>NUCLEOTIDE SEQUENCE</scope>
    <source>
        <strain evidence="4">LC</strain>
    </source>
</reference>
<comment type="caution">
    <text evidence="4">The sequence shown here is derived from an EMBL/GenBank/DDBJ whole genome shotgun (WGS) entry which is preliminary data.</text>
</comment>
<keyword evidence="5" id="KW-1185">Reference proteome</keyword>
<evidence type="ECO:0000259" key="3">
    <source>
        <dbReference type="SMART" id="SM00233"/>
    </source>
</evidence>
<evidence type="ECO:0000256" key="2">
    <source>
        <dbReference type="SAM" id="MobiDB-lite"/>
    </source>
</evidence>
<dbReference type="AlphaFoldDB" id="A0A8J4WHQ1"/>
<proteinExistence type="predicted"/>
<feature type="region of interest" description="Disordered" evidence="2">
    <location>
        <begin position="810"/>
        <end position="830"/>
    </location>
</feature>
<organism evidence="4 5">
    <name type="scientific">Paragonimus heterotremus</name>
    <dbReference type="NCBI Taxonomy" id="100268"/>
    <lineage>
        <taxon>Eukaryota</taxon>
        <taxon>Metazoa</taxon>
        <taxon>Spiralia</taxon>
        <taxon>Lophotrochozoa</taxon>
        <taxon>Platyhelminthes</taxon>
        <taxon>Trematoda</taxon>
        <taxon>Digenea</taxon>
        <taxon>Plagiorchiida</taxon>
        <taxon>Troglotremata</taxon>
        <taxon>Troglotrematidae</taxon>
        <taxon>Paragonimus</taxon>
    </lineage>
</organism>
<evidence type="ECO:0000313" key="5">
    <source>
        <dbReference type="Proteomes" id="UP000748531"/>
    </source>
</evidence>
<feature type="coiled-coil region" evidence="1">
    <location>
        <begin position="156"/>
        <end position="190"/>
    </location>
</feature>
<gene>
    <name evidence="4" type="ORF">PHET_04099</name>
</gene>
<dbReference type="Proteomes" id="UP000748531">
    <property type="component" value="Unassembled WGS sequence"/>
</dbReference>
<accession>A0A8J4WHQ1</accession>
<dbReference type="Gene3D" id="2.30.29.30">
    <property type="entry name" value="Pleckstrin-homology domain (PH domain)/Phosphotyrosine-binding domain (PTB)"/>
    <property type="match status" value="1"/>
</dbReference>
<dbReference type="EMBL" id="LUCH01001680">
    <property type="protein sequence ID" value="KAF5402653.1"/>
    <property type="molecule type" value="Genomic_DNA"/>
</dbReference>
<dbReference type="SMART" id="SM00233">
    <property type="entry name" value="PH"/>
    <property type="match status" value="1"/>
</dbReference>
<feature type="compositionally biased region" description="Polar residues" evidence="2">
    <location>
        <begin position="812"/>
        <end position="827"/>
    </location>
</feature>
<feature type="region of interest" description="Disordered" evidence="2">
    <location>
        <begin position="613"/>
        <end position="656"/>
    </location>
</feature>